<accession>A0A8C8K1X5</accession>
<dbReference type="InterPro" id="IPR001827">
    <property type="entry name" value="Homeobox_Antennapedia_CS"/>
</dbReference>
<evidence type="ECO:0000313" key="7">
    <source>
        <dbReference type="Ensembl" id="ENSOTSP00005100372.2"/>
    </source>
</evidence>
<keyword evidence="5" id="KW-0539">Nucleus</keyword>
<evidence type="ECO:0000256" key="6">
    <source>
        <dbReference type="SAM" id="MobiDB-lite"/>
    </source>
</evidence>
<dbReference type="AlphaFoldDB" id="A0A8C8K1X5"/>
<evidence type="ECO:0000256" key="1">
    <source>
        <dbReference type="ARBA" id="ARBA00004123"/>
    </source>
</evidence>
<comment type="subcellular location">
    <subcellularLocation>
        <location evidence="1">Nucleus</location>
    </subcellularLocation>
</comment>
<organism evidence="7 8">
    <name type="scientific">Oncorhynchus tshawytscha</name>
    <name type="common">Chinook salmon</name>
    <name type="synonym">Salmo tshawytscha</name>
    <dbReference type="NCBI Taxonomy" id="74940"/>
    <lineage>
        <taxon>Eukaryota</taxon>
        <taxon>Metazoa</taxon>
        <taxon>Chordata</taxon>
        <taxon>Craniata</taxon>
        <taxon>Vertebrata</taxon>
        <taxon>Euteleostomi</taxon>
        <taxon>Actinopterygii</taxon>
        <taxon>Neopterygii</taxon>
        <taxon>Teleostei</taxon>
        <taxon>Protacanthopterygii</taxon>
        <taxon>Salmoniformes</taxon>
        <taxon>Salmonidae</taxon>
        <taxon>Salmoninae</taxon>
        <taxon>Oncorhynchus</taxon>
    </lineage>
</organism>
<sequence>MNCNSNIVKIVACCVYIFVPYIFGDSPYQGVNGFRHNHDAPAHQPLAHLESQSNLKDLDCSSQLNGNKKSQHSQHPKERDPNSNSTFTKSIFPWMKESTRQICKKNNRDKPVKVYGVYSNAGTQAEVFHLNRFLCHLRRVEMPNQLNLTERSTRKYKKDENLGYINAMGDDDDDDDDYDAVSPPSLKLQYVTFWVTDQIHIEMGVIEYASNPYIVMQKKRYFIHNAQDEIIKHALKLTH</sequence>
<dbReference type="GeneTree" id="ENSGT01000000220463"/>
<evidence type="ECO:0000256" key="4">
    <source>
        <dbReference type="ARBA" id="ARBA00023155"/>
    </source>
</evidence>
<dbReference type="PROSITE" id="PS00032">
    <property type="entry name" value="ANTENNAPEDIA"/>
    <property type="match status" value="1"/>
</dbReference>
<keyword evidence="2" id="KW-0217">Developmental protein</keyword>
<feature type="region of interest" description="Disordered" evidence="6">
    <location>
        <begin position="60"/>
        <end position="88"/>
    </location>
</feature>
<name>A0A8C8K1X5_ONCTS</name>
<dbReference type="GO" id="GO:0005634">
    <property type="term" value="C:nucleus"/>
    <property type="evidence" value="ECO:0007669"/>
    <property type="project" value="UniProtKB-SubCell"/>
</dbReference>
<dbReference type="GO" id="GO:0003700">
    <property type="term" value="F:DNA-binding transcription factor activity"/>
    <property type="evidence" value="ECO:0007669"/>
    <property type="project" value="InterPro"/>
</dbReference>
<evidence type="ECO:0000256" key="3">
    <source>
        <dbReference type="ARBA" id="ARBA00023125"/>
    </source>
</evidence>
<evidence type="ECO:0000256" key="5">
    <source>
        <dbReference type="ARBA" id="ARBA00023242"/>
    </source>
</evidence>
<reference evidence="7" key="1">
    <citation type="submission" date="2025-08" db="UniProtKB">
        <authorList>
            <consortium name="Ensembl"/>
        </authorList>
    </citation>
    <scope>IDENTIFICATION</scope>
</reference>
<proteinExistence type="predicted"/>
<dbReference type="Ensembl" id="ENSOTST00005108571.2">
    <property type="protein sequence ID" value="ENSOTSP00005100372.2"/>
    <property type="gene ID" value="ENSOTSG00005046262.2"/>
</dbReference>
<keyword evidence="3" id="KW-0238">DNA-binding</keyword>
<evidence type="ECO:0008006" key="9">
    <source>
        <dbReference type="Google" id="ProtNLM"/>
    </source>
</evidence>
<dbReference type="GO" id="GO:0003677">
    <property type="term" value="F:DNA binding"/>
    <property type="evidence" value="ECO:0007669"/>
    <property type="project" value="UniProtKB-KW"/>
</dbReference>
<protein>
    <recommendedName>
        <fullName evidence="9">Secreted protein</fullName>
    </recommendedName>
</protein>
<reference evidence="7" key="2">
    <citation type="submission" date="2025-09" db="UniProtKB">
        <authorList>
            <consortium name="Ensembl"/>
        </authorList>
    </citation>
    <scope>IDENTIFICATION</scope>
</reference>
<dbReference type="Proteomes" id="UP000694402">
    <property type="component" value="Unassembled WGS sequence"/>
</dbReference>
<keyword evidence="8" id="KW-1185">Reference proteome</keyword>
<evidence type="ECO:0000313" key="8">
    <source>
        <dbReference type="Proteomes" id="UP000694402"/>
    </source>
</evidence>
<evidence type="ECO:0000256" key="2">
    <source>
        <dbReference type="ARBA" id="ARBA00022473"/>
    </source>
</evidence>
<keyword evidence="4" id="KW-0371">Homeobox</keyword>